<dbReference type="AlphaFoldDB" id="A0AAJ0BT63"/>
<evidence type="ECO:0000256" key="1">
    <source>
        <dbReference type="SAM" id="MobiDB-lite"/>
    </source>
</evidence>
<dbReference type="Proteomes" id="UP001244011">
    <property type="component" value="Unassembled WGS sequence"/>
</dbReference>
<evidence type="ECO:0000313" key="2">
    <source>
        <dbReference type="EMBL" id="KAK1764000.1"/>
    </source>
</evidence>
<name>A0AAJ0BT63_9PEZI</name>
<feature type="compositionally biased region" description="Gly residues" evidence="1">
    <location>
        <begin position="94"/>
        <end position="103"/>
    </location>
</feature>
<reference evidence="2" key="1">
    <citation type="submission" date="2023-06" db="EMBL/GenBank/DDBJ databases">
        <title>Genome-scale phylogeny and comparative genomics of the fungal order Sordariales.</title>
        <authorList>
            <consortium name="Lawrence Berkeley National Laboratory"/>
            <person name="Hensen N."/>
            <person name="Bonometti L."/>
            <person name="Westerberg I."/>
            <person name="Brannstrom I.O."/>
            <person name="Guillou S."/>
            <person name="Cros-Aarteil S."/>
            <person name="Calhoun S."/>
            <person name="Haridas S."/>
            <person name="Kuo A."/>
            <person name="Mondo S."/>
            <person name="Pangilinan J."/>
            <person name="Riley R."/>
            <person name="Labutti K."/>
            <person name="Andreopoulos B."/>
            <person name="Lipzen A."/>
            <person name="Chen C."/>
            <person name="Yanf M."/>
            <person name="Daum C."/>
            <person name="Ng V."/>
            <person name="Clum A."/>
            <person name="Steindorff A."/>
            <person name="Ohm R."/>
            <person name="Martin F."/>
            <person name="Silar P."/>
            <person name="Natvig D."/>
            <person name="Lalanne C."/>
            <person name="Gautier V."/>
            <person name="Ament-Velasquez S.L."/>
            <person name="Kruys A."/>
            <person name="Hutchinson M.I."/>
            <person name="Powell A.J."/>
            <person name="Barry K."/>
            <person name="Miller A.N."/>
            <person name="Grigoriev I.V."/>
            <person name="Debuchy R."/>
            <person name="Gladieux P."/>
            <person name="Thoren M.H."/>
            <person name="Johannesson H."/>
        </authorList>
    </citation>
    <scope>NUCLEOTIDE SEQUENCE</scope>
    <source>
        <strain evidence="2">8032-3</strain>
    </source>
</reference>
<dbReference type="RefSeq" id="XP_060280213.1">
    <property type="nucleotide sequence ID" value="XM_060430200.1"/>
</dbReference>
<proteinExistence type="predicted"/>
<accession>A0AAJ0BT63</accession>
<feature type="region of interest" description="Disordered" evidence="1">
    <location>
        <begin position="94"/>
        <end position="160"/>
    </location>
</feature>
<keyword evidence="3" id="KW-1185">Reference proteome</keyword>
<dbReference type="EMBL" id="MU839023">
    <property type="protein sequence ID" value="KAK1764000.1"/>
    <property type="molecule type" value="Genomic_DNA"/>
</dbReference>
<protein>
    <submittedName>
        <fullName evidence="2">Uncharacterized protein</fullName>
    </submittedName>
</protein>
<feature type="compositionally biased region" description="Basic and acidic residues" evidence="1">
    <location>
        <begin position="132"/>
        <end position="141"/>
    </location>
</feature>
<sequence>MTTTISAANTTTSIAAATATVTITITTTTAYGDDAWASKLLAAAFAGLACPPVPACPTCQDTPAVVGTTLAAGYLTFVLAWAVLMWAMNLGGGGDGGQGGGRGDPGDGDDLGDDCRGRGSWATGGRGRQRRMWQEGRRGETPGRGPRPFLRGTGEWWRPS</sequence>
<organism evidence="2 3">
    <name type="scientific">Phialemonium atrogriseum</name>
    <dbReference type="NCBI Taxonomy" id="1093897"/>
    <lineage>
        <taxon>Eukaryota</taxon>
        <taxon>Fungi</taxon>
        <taxon>Dikarya</taxon>
        <taxon>Ascomycota</taxon>
        <taxon>Pezizomycotina</taxon>
        <taxon>Sordariomycetes</taxon>
        <taxon>Sordariomycetidae</taxon>
        <taxon>Cephalothecales</taxon>
        <taxon>Cephalothecaceae</taxon>
        <taxon>Phialemonium</taxon>
    </lineage>
</organism>
<gene>
    <name evidence="2" type="ORF">QBC33DRAFT_562320</name>
</gene>
<comment type="caution">
    <text evidence="2">The sequence shown here is derived from an EMBL/GenBank/DDBJ whole genome shotgun (WGS) entry which is preliminary data.</text>
</comment>
<dbReference type="GeneID" id="85313387"/>
<evidence type="ECO:0000313" key="3">
    <source>
        <dbReference type="Proteomes" id="UP001244011"/>
    </source>
</evidence>